<dbReference type="PANTHER" id="PTHR10366:SF564">
    <property type="entry name" value="STEROL-4-ALPHA-CARBOXYLATE 3-DEHYDROGENASE, DECARBOXYLATING"/>
    <property type="match status" value="1"/>
</dbReference>
<dbReference type="GO" id="GO:0006694">
    <property type="term" value="P:steroid biosynthetic process"/>
    <property type="evidence" value="ECO:0007669"/>
    <property type="project" value="InterPro"/>
</dbReference>
<dbReference type="AlphaFoldDB" id="A0AAP0IJ70"/>
<evidence type="ECO:0000256" key="1">
    <source>
        <dbReference type="ARBA" id="ARBA00023002"/>
    </source>
</evidence>
<evidence type="ECO:0000313" key="3">
    <source>
        <dbReference type="EMBL" id="KAK9116285.1"/>
    </source>
</evidence>
<comment type="caution">
    <text evidence="3">The sequence shown here is derived from an EMBL/GenBank/DDBJ whole genome shotgun (WGS) entry which is preliminary data.</text>
</comment>
<protein>
    <recommendedName>
        <fullName evidence="2">3-beta hydroxysteroid dehydrogenase/isomerase domain-containing protein</fullName>
    </recommendedName>
</protein>
<name>A0AAP0IJ70_9MAGN</name>
<dbReference type="SUPFAM" id="SSF51735">
    <property type="entry name" value="NAD(P)-binding Rossmann-fold domains"/>
    <property type="match status" value="1"/>
</dbReference>
<dbReference type="InterPro" id="IPR050425">
    <property type="entry name" value="NAD(P)_dehydrat-like"/>
</dbReference>
<keyword evidence="4" id="KW-1185">Reference proteome</keyword>
<dbReference type="InterPro" id="IPR036291">
    <property type="entry name" value="NAD(P)-bd_dom_sf"/>
</dbReference>
<feature type="domain" description="3-beta hydroxysteroid dehydrogenase/isomerase" evidence="2">
    <location>
        <begin position="53"/>
        <end position="129"/>
    </location>
</feature>
<dbReference type="GO" id="GO:0016616">
    <property type="term" value="F:oxidoreductase activity, acting on the CH-OH group of donors, NAD or NADP as acceptor"/>
    <property type="evidence" value="ECO:0007669"/>
    <property type="project" value="InterPro"/>
</dbReference>
<dbReference type="Proteomes" id="UP001417504">
    <property type="component" value="Unassembled WGS sequence"/>
</dbReference>
<evidence type="ECO:0000313" key="4">
    <source>
        <dbReference type="Proteomes" id="UP001417504"/>
    </source>
</evidence>
<reference evidence="3 4" key="1">
    <citation type="submission" date="2024-01" db="EMBL/GenBank/DDBJ databases">
        <title>Genome assemblies of Stephania.</title>
        <authorList>
            <person name="Yang L."/>
        </authorList>
    </citation>
    <scope>NUCLEOTIDE SEQUENCE [LARGE SCALE GENOMIC DNA]</scope>
    <source>
        <strain evidence="3">QJT</strain>
        <tissue evidence="3">Leaf</tissue>
    </source>
</reference>
<dbReference type="Pfam" id="PF01073">
    <property type="entry name" value="3Beta_HSD"/>
    <property type="match status" value="1"/>
</dbReference>
<gene>
    <name evidence="3" type="ORF">Sjap_015232</name>
</gene>
<accession>A0AAP0IJ70</accession>
<proteinExistence type="predicted"/>
<dbReference type="EMBL" id="JBBNAE010000006">
    <property type="protein sequence ID" value="KAK9116285.1"/>
    <property type="molecule type" value="Genomic_DNA"/>
</dbReference>
<evidence type="ECO:0000259" key="2">
    <source>
        <dbReference type="Pfam" id="PF01073"/>
    </source>
</evidence>
<dbReference type="InterPro" id="IPR002225">
    <property type="entry name" value="3Beta_OHSteriod_DH/Estase"/>
</dbReference>
<dbReference type="Gene3D" id="3.40.50.720">
    <property type="entry name" value="NAD(P)-binding Rossmann-like Domain"/>
    <property type="match status" value="1"/>
</dbReference>
<dbReference type="PANTHER" id="PTHR10366">
    <property type="entry name" value="NAD DEPENDENT EPIMERASE/DEHYDRATASE"/>
    <property type="match status" value="1"/>
</dbReference>
<keyword evidence="1" id="KW-0560">Oxidoreductase</keyword>
<sequence length="130" mass="14424">MVMEEEIIMFEAEVNRQTAVVCYYRADMSYNGAQSFNGQGNQYQNTSFHGQGNQACEGVEVIFHMAAPDSSINNHQIHHAVNVEGTKNVIDACIECKVQRLIYTSSPSVVFDGVHGIFNGDESMPYPSKV</sequence>
<organism evidence="3 4">
    <name type="scientific">Stephania japonica</name>
    <dbReference type="NCBI Taxonomy" id="461633"/>
    <lineage>
        <taxon>Eukaryota</taxon>
        <taxon>Viridiplantae</taxon>
        <taxon>Streptophyta</taxon>
        <taxon>Embryophyta</taxon>
        <taxon>Tracheophyta</taxon>
        <taxon>Spermatophyta</taxon>
        <taxon>Magnoliopsida</taxon>
        <taxon>Ranunculales</taxon>
        <taxon>Menispermaceae</taxon>
        <taxon>Menispermoideae</taxon>
        <taxon>Cissampelideae</taxon>
        <taxon>Stephania</taxon>
    </lineage>
</organism>